<dbReference type="PANTHER" id="PTHR43214">
    <property type="entry name" value="TWO-COMPONENT RESPONSE REGULATOR"/>
    <property type="match status" value="1"/>
</dbReference>
<dbReference type="GO" id="GO:0003677">
    <property type="term" value="F:DNA binding"/>
    <property type="evidence" value="ECO:0007669"/>
    <property type="project" value="UniProtKB-KW"/>
</dbReference>
<evidence type="ECO:0000256" key="3">
    <source>
        <dbReference type="PROSITE-ProRule" id="PRU00169"/>
    </source>
</evidence>
<dbReference type="SUPFAM" id="SSF52172">
    <property type="entry name" value="CheY-like"/>
    <property type="match status" value="1"/>
</dbReference>
<dbReference type="CDD" id="cd06170">
    <property type="entry name" value="LuxR_C_like"/>
    <property type="match status" value="1"/>
</dbReference>
<dbReference type="EMBL" id="CP119311">
    <property type="protein sequence ID" value="WEK34336.1"/>
    <property type="molecule type" value="Genomic_DNA"/>
</dbReference>
<dbReference type="Proteomes" id="UP001220610">
    <property type="component" value="Chromosome"/>
</dbReference>
<feature type="modified residue" description="4-aspartylphosphate" evidence="3">
    <location>
        <position position="56"/>
    </location>
</feature>
<dbReference type="InterPro" id="IPR011006">
    <property type="entry name" value="CheY-like_superfamily"/>
</dbReference>
<dbReference type="GO" id="GO:0006355">
    <property type="term" value="P:regulation of DNA-templated transcription"/>
    <property type="evidence" value="ECO:0007669"/>
    <property type="project" value="InterPro"/>
</dbReference>
<reference evidence="6" key="1">
    <citation type="submission" date="2023-03" db="EMBL/GenBank/DDBJ databases">
        <title>Andean soil-derived lignocellulolytic bacterial consortium as a source of novel taxa and putative plastic-active enzymes.</title>
        <authorList>
            <person name="Diaz-Garcia L."/>
            <person name="Chuvochina M."/>
            <person name="Feuerriegel G."/>
            <person name="Bunk B."/>
            <person name="Sproer C."/>
            <person name="Streit W.R."/>
            <person name="Rodriguez L.M."/>
            <person name="Overmann J."/>
            <person name="Jimenez D.J."/>
        </authorList>
    </citation>
    <scope>NUCLEOTIDE SEQUENCE</scope>
    <source>
        <strain evidence="6">MAG 7</strain>
    </source>
</reference>
<dbReference type="CDD" id="cd17535">
    <property type="entry name" value="REC_NarL-like"/>
    <property type="match status" value="1"/>
</dbReference>
<keyword evidence="1 3" id="KW-0597">Phosphoprotein</keyword>
<feature type="domain" description="Response regulatory" evidence="5">
    <location>
        <begin position="3"/>
        <end position="121"/>
    </location>
</feature>
<evidence type="ECO:0000259" key="5">
    <source>
        <dbReference type="PROSITE" id="PS50110"/>
    </source>
</evidence>
<proteinExistence type="predicted"/>
<dbReference type="PROSITE" id="PS50110">
    <property type="entry name" value="RESPONSE_REGULATORY"/>
    <property type="match status" value="1"/>
</dbReference>
<dbReference type="Gene3D" id="3.40.50.2300">
    <property type="match status" value="1"/>
</dbReference>
<protein>
    <submittedName>
        <fullName evidence="6">Response regulator transcription factor</fullName>
    </submittedName>
</protein>
<evidence type="ECO:0000259" key="4">
    <source>
        <dbReference type="PROSITE" id="PS50043"/>
    </source>
</evidence>
<dbReference type="SMART" id="SM00448">
    <property type="entry name" value="REC"/>
    <property type="match status" value="1"/>
</dbReference>
<dbReference type="PRINTS" id="PR00038">
    <property type="entry name" value="HTHLUXR"/>
</dbReference>
<dbReference type="AlphaFoldDB" id="A0AAJ5WP59"/>
<dbReference type="Pfam" id="PF00196">
    <property type="entry name" value="GerE"/>
    <property type="match status" value="1"/>
</dbReference>
<dbReference type="GO" id="GO:0000160">
    <property type="term" value="P:phosphorelay signal transduction system"/>
    <property type="evidence" value="ECO:0007669"/>
    <property type="project" value="InterPro"/>
</dbReference>
<organism evidence="6 7">
    <name type="scientific">Candidatus Pseudobacter hemicellulosilyticus</name>
    <dbReference type="NCBI Taxonomy" id="3121375"/>
    <lineage>
        <taxon>Bacteria</taxon>
        <taxon>Pseudomonadati</taxon>
        <taxon>Bacteroidota</taxon>
        <taxon>Chitinophagia</taxon>
        <taxon>Chitinophagales</taxon>
        <taxon>Chitinophagaceae</taxon>
        <taxon>Pseudobacter</taxon>
    </lineage>
</organism>
<evidence type="ECO:0000256" key="1">
    <source>
        <dbReference type="ARBA" id="ARBA00022553"/>
    </source>
</evidence>
<gene>
    <name evidence="6" type="ORF">P0Y53_17765</name>
</gene>
<evidence type="ECO:0000256" key="2">
    <source>
        <dbReference type="ARBA" id="ARBA00023125"/>
    </source>
</evidence>
<sequence length="217" mass="24501">MIHIAMADDEGLFRKGMRELLDDGQRFRFVLEAADGYQLLQLLEQATPPPDVLLLDISMPGMNGIETFDQVRQRFPDLKILMLSIHYSDHFIVALVEKGANGYLSKNAEPEEVALAIQTVAGQDFYFNEDTIRAMRSRIAGKPRKGILPGSQLSEREKEVLELICRELTAAEIAEQLYISKRTAEGHRNSLLLKTGCRNTAGLVIYAIRNQLFRISH</sequence>
<dbReference type="InterPro" id="IPR001789">
    <property type="entry name" value="Sig_transdc_resp-reg_receiver"/>
</dbReference>
<evidence type="ECO:0000313" key="7">
    <source>
        <dbReference type="Proteomes" id="UP001220610"/>
    </source>
</evidence>
<keyword evidence="2" id="KW-0238">DNA-binding</keyword>
<dbReference type="InterPro" id="IPR000792">
    <property type="entry name" value="Tscrpt_reg_LuxR_C"/>
</dbReference>
<dbReference type="InterPro" id="IPR016032">
    <property type="entry name" value="Sig_transdc_resp-reg_C-effctor"/>
</dbReference>
<accession>A0AAJ5WP59</accession>
<dbReference type="PANTHER" id="PTHR43214:SF43">
    <property type="entry name" value="TWO-COMPONENT RESPONSE REGULATOR"/>
    <property type="match status" value="1"/>
</dbReference>
<dbReference type="PROSITE" id="PS50043">
    <property type="entry name" value="HTH_LUXR_2"/>
    <property type="match status" value="1"/>
</dbReference>
<dbReference type="InterPro" id="IPR039420">
    <property type="entry name" value="WalR-like"/>
</dbReference>
<feature type="domain" description="HTH luxR-type" evidence="4">
    <location>
        <begin position="146"/>
        <end position="211"/>
    </location>
</feature>
<dbReference type="InterPro" id="IPR058245">
    <property type="entry name" value="NreC/VraR/RcsB-like_REC"/>
</dbReference>
<dbReference type="Pfam" id="PF00072">
    <property type="entry name" value="Response_reg"/>
    <property type="match status" value="1"/>
</dbReference>
<dbReference type="SUPFAM" id="SSF46894">
    <property type="entry name" value="C-terminal effector domain of the bipartite response regulators"/>
    <property type="match status" value="1"/>
</dbReference>
<evidence type="ECO:0000313" key="6">
    <source>
        <dbReference type="EMBL" id="WEK34336.1"/>
    </source>
</evidence>
<dbReference type="SMART" id="SM00421">
    <property type="entry name" value="HTH_LUXR"/>
    <property type="match status" value="1"/>
</dbReference>
<name>A0AAJ5WP59_9BACT</name>